<sequence>MLFSAILLAASAVVAKPTLQTRQATAKAYASNQDLSLKLSEFDAPVKDASNPGDGATWDLTVDDSDAGHKQTIKGFGGTVTDATVIVINALPSDQRSKLLKELLTDEGVNFSFLRHTIGASDLSPPPASTYDDNNNEADPNLDNFGLGDSGVAMAKMLAEMKGINPDATILGSSWSPPGWMKVSRKLTGAIEGNWLDSALYDSYAQYFVKYLQAYADNGVTVDAITIQNEPLNTQDGGHMTMLQEKEEAASVTRDHVGPALRAAGLDTEIWAYDHNTDRPDYPQAVIDAAGEFVQAAAWHCYLNPLDWTVISDFHDQYPDKANHMTECWTAPATSWHQSSSNTVGPLQNWVEASGMWTLGTWTDQGDGTFGPALPGGCMECRGLFMVDEGAGTYEFTVDWYMLGQYSKFMPKGATVLDGTGSYAYDDGTGVQSVASLNPDGTRTVVIQSTMNSDLWLTVTTAGGEKWSGNIPSNTVVTWVLP</sequence>
<proteinExistence type="predicted"/>
<organism evidence="1 2">
    <name type="scientific">Trichothecium roseum</name>
    <dbReference type="NCBI Taxonomy" id="47278"/>
    <lineage>
        <taxon>Eukaryota</taxon>
        <taxon>Fungi</taxon>
        <taxon>Dikarya</taxon>
        <taxon>Ascomycota</taxon>
        <taxon>Pezizomycotina</taxon>
        <taxon>Sordariomycetes</taxon>
        <taxon>Hypocreomycetidae</taxon>
        <taxon>Hypocreales</taxon>
        <taxon>Hypocreales incertae sedis</taxon>
        <taxon>Trichothecium</taxon>
    </lineage>
</organism>
<evidence type="ECO:0000313" key="1">
    <source>
        <dbReference type="EMBL" id="KAI9896764.1"/>
    </source>
</evidence>
<dbReference type="EMBL" id="CM047947">
    <property type="protein sequence ID" value="KAI9896764.1"/>
    <property type="molecule type" value="Genomic_DNA"/>
</dbReference>
<name>A0ACC0URI5_9HYPO</name>
<accession>A0ACC0URI5</accession>
<gene>
    <name evidence="1" type="ORF">N3K66_007786</name>
</gene>
<protein>
    <submittedName>
        <fullName evidence="1">Uncharacterized protein</fullName>
    </submittedName>
</protein>
<keyword evidence="2" id="KW-1185">Reference proteome</keyword>
<reference evidence="1" key="1">
    <citation type="submission" date="2022-10" db="EMBL/GenBank/DDBJ databases">
        <title>Complete Genome of Trichothecium roseum strain YXFP-22015, a Plant Pathogen Isolated from Citrus.</title>
        <authorList>
            <person name="Wang Y."/>
            <person name="Zhu L."/>
        </authorList>
    </citation>
    <scope>NUCLEOTIDE SEQUENCE</scope>
    <source>
        <strain evidence="1">YXFP-22015</strain>
    </source>
</reference>
<dbReference type="Proteomes" id="UP001163324">
    <property type="component" value="Chromosome 8"/>
</dbReference>
<comment type="caution">
    <text evidence="1">The sequence shown here is derived from an EMBL/GenBank/DDBJ whole genome shotgun (WGS) entry which is preliminary data.</text>
</comment>
<evidence type="ECO:0000313" key="2">
    <source>
        <dbReference type="Proteomes" id="UP001163324"/>
    </source>
</evidence>